<gene>
    <name evidence="6" type="ORF">SAMN04490185_4293</name>
</gene>
<evidence type="ECO:0000256" key="4">
    <source>
        <dbReference type="ARBA" id="ARBA00023163"/>
    </source>
</evidence>
<organism evidence="6 7">
    <name type="scientific">Pseudomonas frederiksbergensis</name>
    <dbReference type="NCBI Taxonomy" id="104087"/>
    <lineage>
        <taxon>Bacteria</taxon>
        <taxon>Pseudomonadati</taxon>
        <taxon>Pseudomonadota</taxon>
        <taxon>Gammaproteobacteria</taxon>
        <taxon>Pseudomonadales</taxon>
        <taxon>Pseudomonadaceae</taxon>
        <taxon>Pseudomonas</taxon>
    </lineage>
</organism>
<accession>A0A1H5DVY0</accession>
<comment type="similarity">
    <text evidence="1">Belongs to the LysR transcriptional regulatory family.</text>
</comment>
<dbReference type="InterPro" id="IPR036388">
    <property type="entry name" value="WH-like_DNA-bd_sf"/>
</dbReference>
<dbReference type="Proteomes" id="UP000183114">
    <property type="component" value="Unassembled WGS sequence"/>
</dbReference>
<evidence type="ECO:0000259" key="5">
    <source>
        <dbReference type="PROSITE" id="PS50931"/>
    </source>
</evidence>
<dbReference type="GO" id="GO:0006351">
    <property type="term" value="P:DNA-templated transcription"/>
    <property type="evidence" value="ECO:0007669"/>
    <property type="project" value="TreeGrafter"/>
</dbReference>
<evidence type="ECO:0000256" key="2">
    <source>
        <dbReference type="ARBA" id="ARBA00023015"/>
    </source>
</evidence>
<dbReference type="InterPro" id="IPR005119">
    <property type="entry name" value="LysR_subst-bd"/>
</dbReference>
<keyword evidence="4" id="KW-0804">Transcription</keyword>
<dbReference type="SUPFAM" id="SSF53850">
    <property type="entry name" value="Periplasmic binding protein-like II"/>
    <property type="match status" value="1"/>
</dbReference>
<evidence type="ECO:0000256" key="3">
    <source>
        <dbReference type="ARBA" id="ARBA00023125"/>
    </source>
</evidence>
<dbReference type="RefSeq" id="WP_074877249.1">
    <property type="nucleotide sequence ID" value="NZ_FNTF01000002.1"/>
</dbReference>
<dbReference type="InterPro" id="IPR036390">
    <property type="entry name" value="WH_DNA-bd_sf"/>
</dbReference>
<dbReference type="SUPFAM" id="SSF46785">
    <property type="entry name" value="Winged helix' DNA-binding domain"/>
    <property type="match status" value="1"/>
</dbReference>
<dbReference type="EMBL" id="FNTF01000002">
    <property type="protein sequence ID" value="SED83065.1"/>
    <property type="molecule type" value="Genomic_DNA"/>
</dbReference>
<dbReference type="PROSITE" id="PS50931">
    <property type="entry name" value="HTH_LYSR"/>
    <property type="match status" value="1"/>
</dbReference>
<evidence type="ECO:0000256" key="1">
    <source>
        <dbReference type="ARBA" id="ARBA00009437"/>
    </source>
</evidence>
<protein>
    <submittedName>
        <fullName evidence="6">DNA-binding transcriptional regulator, LysR family</fullName>
    </submittedName>
</protein>
<sequence length="302" mass="32640">MRRLDINCFAEMNVFVRVVEDGGYTAAAKNCAMTPSAVSKLVSRLENRLGTRLLNRSTRRQLLTPEGAAFYERSLTILAAVDEAEQEAAASSAPQGTVRVNCNVDIGRLFLLPLLKTFLQHHPGVSVEVFLSDEVVDLISARADVAIRSGPLKSSNLVARRLGETRGLIVASPAYLAARGIPKTPAELVDHNCLGFTFSPPMMEWSFVSADGQLTPVSVTGNARTSDGNGVRELAILGLGLARVGFCQVEHDLADGRLVPVLEDFMPIAKTEVHAVYVGQGGKLPTRVRAFMDFLATNLKIH</sequence>
<keyword evidence="3 6" id="KW-0238">DNA-binding</keyword>
<dbReference type="Gene3D" id="3.40.190.290">
    <property type="match status" value="1"/>
</dbReference>
<dbReference type="InterPro" id="IPR058163">
    <property type="entry name" value="LysR-type_TF_proteobact-type"/>
</dbReference>
<evidence type="ECO:0000313" key="6">
    <source>
        <dbReference type="EMBL" id="SED83065.1"/>
    </source>
</evidence>
<dbReference type="GO" id="GO:0043565">
    <property type="term" value="F:sequence-specific DNA binding"/>
    <property type="evidence" value="ECO:0007669"/>
    <property type="project" value="TreeGrafter"/>
</dbReference>
<dbReference type="AlphaFoldDB" id="A0A1H5DVY0"/>
<dbReference type="Pfam" id="PF00126">
    <property type="entry name" value="HTH_1"/>
    <property type="match status" value="1"/>
</dbReference>
<dbReference type="GO" id="GO:0003700">
    <property type="term" value="F:DNA-binding transcription factor activity"/>
    <property type="evidence" value="ECO:0007669"/>
    <property type="project" value="InterPro"/>
</dbReference>
<proteinExistence type="inferred from homology"/>
<evidence type="ECO:0000313" key="7">
    <source>
        <dbReference type="Proteomes" id="UP000183114"/>
    </source>
</evidence>
<dbReference type="InterPro" id="IPR000847">
    <property type="entry name" value="LysR_HTH_N"/>
</dbReference>
<feature type="domain" description="HTH lysR-type" evidence="5">
    <location>
        <begin position="12"/>
        <end position="64"/>
    </location>
</feature>
<dbReference type="FunFam" id="1.10.10.10:FF:000001">
    <property type="entry name" value="LysR family transcriptional regulator"/>
    <property type="match status" value="1"/>
</dbReference>
<name>A0A1H5DVY0_9PSED</name>
<keyword evidence="2" id="KW-0805">Transcription regulation</keyword>
<dbReference type="Gene3D" id="1.10.10.10">
    <property type="entry name" value="Winged helix-like DNA-binding domain superfamily/Winged helix DNA-binding domain"/>
    <property type="match status" value="1"/>
</dbReference>
<dbReference type="Pfam" id="PF03466">
    <property type="entry name" value="LysR_substrate"/>
    <property type="match status" value="1"/>
</dbReference>
<reference evidence="6 7" key="1">
    <citation type="submission" date="2016-10" db="EMBL/GenBank/DDBJ databases">
        <authorList>
            <person name="de Groot N.N."/>
        </authorList>
    </citation>
    <scope>NUCLEOTIDE SEQUENCE [LARGE SCALE GENOMIC DNA]</scope>
    <source>
        <strain evidence="6 7">BS3655</strain>
    </source>
</reference>
<dbReference type="PANTHER" id="PTHR30537:SF71">
    <property type="entry name" value="TRANSCRIPTIONAL REGULATORY PROTEIN"/>
    <property type="match status" value="1"/>
</dbReference>
<dbReference type="PANTHER" id="PTHR30537">
    <property type="entry name" value="HTH-TYPE TRANSCRIPTIONAL REGULATOR"/>
    <property type="match status" value="1"/>
</dbReference>